<dbReference type="SUPFAM" id="SSF52317">
    <property type="entry name" value="Class I glutamine amidotransferase-like"/>
    <property type="match status" value="1"/>
</dbReference>
<keyword evidence="2" id="KW-0472">Membrane</keyword>
<dbReference type="EMBL" id="ANOH01000360">
    <property type="protein sequence ID" value="EMI53376.1"/>
    <property type="molecule type" value="Genomic_DNA"/>
</dbReference>
<keyword evidence="2" id="KW-1133">Transmembrane helix</keyword>
<organism evidence="4 5">
    <name type="scientific">Rhodopirellula sallentina SM41</name>
    <dbReference type="NCBI Taxonomy" id="1263870"/>
    <lineage>
        <taxon>Bacteria</taxon>
        <taxon>Pseudomonadati</taxon>
        <taxon>Planctomycetota</taxon>
        <taxon>Planctomycetia</taxon>
        <taxon>Pirellulales</taxon>
        <taxon>Pirellulaceae</taxon>
        <taxon>Rhodopirellula</taxon>
    </lineage>
</organism>
<dbReference type="Pfam" id="PF07090">
    <property type="entry name" value="GATase1_like"/>
    <property type="match status" value="1"/>
</dbReference>
<feature type="transmembrane region" description="Helical" evidence="2">
    <location>
        <begin position="12"/>
        <end position="28"/>
    </location>
</feature>
<dbReference type="PANTHER" id="PTHR37947:SF1">
    <property type="entry name" value="BLL2462 PROTEIN"/>
    <property type="match status" value="1"/>
</dbReference>
<gene>
    <name evidence="4" type="ORF">RSSM_05182</name>
</gene>
<comment type="caution">
    <text evidence="4">The sequence shown here is derived from an EMBL/GenBank/DDBJ whole genome shotgun (WGS) entry which is preliminary data.</text>
</comment>
<dbReference type="Proteomes" id="UP000011885">
    <property type="component" value="Unassembled WGS sequence"/>
</dbReference>
<dbReference type="InterPro" id="IPR029062">
    <property type="entry name" value="Class_I_gatase-like"/>
</dbReference>
<keyword evidence="5" id="KW-1185">Reference proteome</keyword>
<evidence type="ECO:0000313" key="4">
    <source>
        <dbReference type="EMBL" id="EMI53376.1"/>
    </source>
</evidence>
<dbReference type="PANTHER" id="PTHR37947">
    <property type="entry name" value="BLL2462 PROTEIN"/>
    <property type="match status" value="1"/>
</dbReference>
<protein>
    <submittedName>
        <fullName evidence="4">Membrane protein containing DUF1355</fullName>
    </submittedName>
</protein>
<evidence type="ECO:0000313" key="5">
    <source>
        <dbReference type="Proteomes" id="UP000011885"/>
    </source>
</evidence>
<dbReference type="SUPFAM" id="SSF53300">
    <property type="entry name" value="vWA-like"/>
    <property type="match status" value="1"/>
</dbReference>
<feature type="compositionally biased region" description="Polar residues" evidence="1">
    <location>
        <begin position="218"/>
        <end position="227"/>
    </location>
</feature>
<dbReference type="Gene3D" id="3.40.50.410">
    <property type="entry name" value="von Willebrand factor, type A domain"/>
    <property type="match status" value="1"/>
</dbReference>
<evidence type="ECO:0000259" key="3">
    <source>
        <dbReference type="Pfam" id="PF07090"/>
    </source>
</evidence>
<keyword evidence="2" id="KW-0812">Transmembrane</keyword>
<dbReference type="RefSeq" id="WP_008685346.1">
    <property type="nucleotide sequence ID" value="NZ_ANOH01000360.1"/>
</dbReference>
<dbReference type="PATRIC" id="fig|1263870.3.peg.5481"/>
<feature type="compositionally biased region" description="Low complexity" evidence="1">
    <location>
        <begin position="706"/>
        <end position="720"/>
    </location>
</feature>
<dbReference type="InterPro" id="IPR010768">
    <property type="entry name" value="GATase1-like"/>
</dbReference>
<dbReference type="AlphaFoldDB" id="M5U689"/>
<evidence type="ECO:0000256" key="1">
    <source>
        <dbReference type="SAM" id="MobiDB-lite"/>
    </source>
</evidence>
<accession>M5U689</accession>
<reference evidence="4 5" key="1">
    <citation type="journal article" date="2013" name="Mar. Genomics">
        <title>Expression of sulfatases in Rhodopirellula baltica and the diversity of sulfatases in the genus Rhodopirellula.</title>
        <authorList>
            <person name="Wegner C.E."/>
            <person name="Richter-Heitmann T."/>
            <person name="Klindworth A."/>
            <person name="Klockow C."/>
            <person name="Richter M."/>
            <person name="Achstetter T."/>
            <person name="Glockner F.O."/>
            <person name="Harder J."/>
        </authorList>
    </citation>
    <scope>NUCLEOTIDE SEQUENCE [LARGE SCALE GENOMIC DNA]</scope>
    <source>
        <strain evidence="4 5">SM41</strain>
    </source>
</reference>
<proteinExistence type="predicted"/>
<evidence type="ECO:0000256" key="2">
    <source>
        <dbReference type="SAM" id="Phobius"/>
    </source>
</evidence>
<feature type="transmembrane region" description="Helical" evidence="2">
    <location>
        <begin position="40"/>
        <end position="58"/>
    </location>
</feature>
<sequence length="846" mass="91495">MRLSYDPIYDSGLVGVLLTAAVVMLLFVITPKGISPQRRFILLVLRGLAALALVLTMLRPSVVRTDNRPAAATLAIAMDTSRSMTLASGDESAAFANSGSPANGDAATNSDVDTRWQQQDRILSTLGERLTELDDQLNVALYRYDRRSESIASGPASDLRQTLGVKNQLRPTGVLTDLSTPLDAAVAASRGTPLAGILLLSDGTQTAGPDVQSKDQTDSPSETNPTTEGGDPIASARLVSAIGVPLWTVALGPRADTNRIQDVSVQSLPETYRMFTGNETEISFEVQTQGYPGVPIALTVDWVNAAGVSRTAATRTVVSDQPSHTEAFRIPVVAPDPGQYQLFVRARPPAGEPNASNDSQLAFVDVRPGGGRVLYLEGTPRLEQTFLRRGLRRFPDLELTYRWIPRDTATRWPASLADDLQTGRFDVVVIGDLHSAAIGDKQLEQLADAVAAGTALVTLGGERAYGAGGYADTPLAKVLPVRMDGSVAIPPGREIDNRLRGQLAGPITLRPSRNHPITTIKTLGRDANWATLPPMPGANALPGVKTNPGVQVLLEDENEAPMLVVGEYGQGRVASLAFDSTWVWWRSGASEFHRRFWRQLMLWLLSREEDRDNELQLEMTRRRFSTSQSSLLSGSISLSPDTTTRSENWSAEVVLESGETRPLNLTANTRINGDQRETILNAEIFGAATEMPSSNNASDLPDDGTSPSPSDNSQSDNVPPAATVSSFPPGIHRVRVRLGNTSNPTVAAELPFQIVDDTRELSVIAADHALLERIAAMTKESGGAAFRPDQLDKLVDQITAQRRRAERAVIQKWRLGDDPASGWILFALFAGCLCSEWTLRRRWGLA</sequence>
<feature type="region of interest" description="Disordered" evidence="1">
    <location>
        <begin position="691"/>
        <end position="728"/>
    </location>
</feature>
<dbReference type="InterPro" id="IPR036465">
    <property type="entry name" value="vWFA_dom_sf"/>
</dbReference>
<feature type="region of interest" description="Disordered" evidence="1">
    <location>
        <begin position="203"/>
        <end position="232"/>
    </location>
</feature>
<name>M5U689_9BACT</name>
<feature type="domain" description="Putative glutamine amidotransferase" evidence="3">
    <location>
        <begin position="441"/>
        <end position="604"/>
    </location>
</feature>
<dbReference type="Gene3D" id="3.40.50.880">
    <property type="match status" value="1"/>
</dbReference>